<dbReference type="InterPro" id="IPR014718">
    <property type="entry name" value="GH-type_carb-bd"/>
</dbReference>
<dbReference type="InterPro" id="IPR008183">
    <property type="entry name" value="Aldose_1/G6P_1-epimerase"/>
</dbReference>
<dbReference type="GO" id="GO:0033499">
    <property type="term" value="P:galactose catabolic process via UDP-galactose, Leloir pathway"/>
    <property type="evidence" value="ECO:0007669"/>
    <property type="project" value="TreeGrafter"/>
</dbReference>
<evidence type="ECO:0000313" key="1">
    <source>
        <dbReference type="EMBL" id="PFJ29387.1"/>
    </source>
</evidence>
<dbReference type="RefSeq" id="WP_098517615.1">
    <property type="nucleotide sequence ID" value="NZ_NUVX01000078.1"/>
</dbReference>
<name>A0A9X6WH11_BACTU</name>
<comment type="caution">
    <text evidence="1">The sequence shown here is derived from an EMBL/GenBank/DDBJ whole genome shotgun (WGS) entry which is preliminary data.</text>
</comment>
<dbReference type="InterPro" id="IPR011013">
    <property type="entry name" value="Gal_mutarotase_sf_dom"/>
</dbReference>
<dbReference type="CDD" id="cd01081">
    <property type="entry name" value="Aldose_epim"/>
    <property type="match status" value="1"/>
</dbReference>
<reference evidence="1 2" key="1">
    <citation type="submission" date="2017-09" db="EMBL/GenBank/DDBJ databases">
        <title>Large-scale bioinformatics analysis of Bacillus genomes uncovers conserved roles of natural products in bacterial physiology.</title>
        <authorList>
            <consortium name="Agbiome Team Llc"/>
            <person name="Bleich R.M."/>
            <person name="Grubbs K.J."/>
            <person name="Santa Maria K.C."/>
            <person name="Allen S.E."/>
            <person name="Farag S."/>
            <person name="Shank E.A."/>
            <person name="Bowers A."/>
        </authorList>
    </citation>
    <scope>NUCLEOTIDE SEQUENCE [LARGE SCALE GENOMIC DNA]</scope>
    <source>
        <strain evidence="1 2">AFS085496</strain>
    </source>
</reference>
<evidence type="ECO:0000313" key="2">
    <source>
        <dbReference type="Proteomes" id="UP000224003"/>
    </source>
</evidence>
<dbReference type="PANTHER" id="PTHR10091:SF0">
    <property type="entry name" value="GALACTOSE MUTAROTASE"/>
    <property type="match status" value="1"/>
</dbReference>
<dbReference type="Pfam" id="PF01263">
    <property type="entry name" value="Aldose_epim"/>
    <property type="match status" value="1"/>
</dbReference>
<dbReference type="GO" id="GO:0030246">
    <property type="term" value="F:carbohydrate binding"/>
    <property type="evidence" value="ECO:0007669"/>
    <property type="project" value="InterPro"/>
</dbReference>
<gene>
    <name evidence="1" type="ORF">COJ15_31860</name>
</gene>
<dbReference type="GO" id="GO:0005737">
    <property type="term" value="C:cytoplasm"/>
    <property type="evidence" value="ECO:0007669"/>
    <property type="project" value="TreeGrafter"/>
</dbReference>
<dbReference type="GO" id="GO:0006006">
    <property type="term" value="P:glucose metabolic process"/>
    <property type="evidence" value="ECO:0007669"/>
    <property type="project" value="TreeGrafter"/>
</dbReference>
<dbReference type="Gene3D" id="2.70.98.10">
    <property type="match status" value="1"/>
</dbReference>
<dbReference type="Proteomes" id="UP000224003">
    <property type="component" value="Unassembled WGS sequence"/>
</dbReference>
<proteinExistence type="predicted"/>
<protein>
    <submittedName>
        <fullName evidence="1">Aldose epimerase</fullName>
    </submittedName>
</protein>
<dbReference type="GO" id="GO:0004034">
    <property type="term" value="F:aldose 1-epimerase activity"/>
    <property type="evidence" value="ECO:0007669"/>
    <property type="project" value="TreeGrafter"/>
</dbReference>
<sequence length="314" mass="36196">MNIFKATFLDKLAYQIENQYFKAIVLPSQGSNVISLYDKKKNVELLRTPQTKEEYTLRPMLYGIPVLFPPNRIEDATFVYHNQVYKLAMNRAKENNHIHGFVHDKEWDVVVEECTEHKLVTRLDSRNYPEILQQFPHEFILEMHVELTENGLIQTLVVKNESSKNMPVGLGHHTTFAFPISTSTLQMDVEKQWVLNERNLPTGEFQDTTYQKELGNGMLLNDVTLDDVYPMTENKTAVIKHPSLGIEINYTAKKGYLHWVLFTAGGKDDLLAIEPYSWVTNAPNLNLPHELTGLQRLEPGEKKTFVTEIDVVHL</sequence>
<dbReference type="SUPFAM" id="SSF74650">
    <property type="entry name" value="Galactose mutarotase-like"/>
    <property type="match status" value="1"/>
</dbReference>
<dbReference type="PANTHER" id="PTHR10091">
    <property type="entry name" value="ALDOSE-1-EPIMERASE"/>
    <property type="match status" value="1"/>
</dbReference>
<accession>A0A9X6WH11</accession>
<organism evidence="1 2">
    <name type="scientific">Bacillus thuringiensis</name>
    <dbReference type="NCBI Taxonomy" id="1428"/>
    <lineage>
        <taxon>Bacteria</taxon>
        <taxon>Bacillati</taxon>
        <taxon>Bacillota</taxon>
        <taxon>Bacilli</taxon>
        <taxon>Bacillales</taxon>
        <taxon>Bacillaceae</taxon>
        <taxon>Bacillus</taxon>
        <taxon>Bacillus cereus group</taxon>
    </lineage>
</organism>
<dbReference type="AlphaFoldDB" id="A0A9X6WH11"/>
<dbReference type="EMBL" id="NUVX01000078">
    <property type="protein sequence ID" value="PFJ29387.1"/>
    <property type="molecule type" value="Genomic_DNA"/>
</dbReference>